<dbReference type="RefSeq" id="XP_024705969.1">
    <property type="nucleotide sequence ID" value="XM_024853112.1"/>
</dbReference>
<dbReference type="Proteomes" id="UP000234275">
    <property type="component" value="Unassembled WGS sequence"/>
</dbReference>
<reference evidence="2 3" key="1">
    <citation type="submission" date="2016-12" db="EMBL/GenBank/DDBJ databases">
        <title>The genomes of Aspergillus section Nigri reveals drivers in fungal speciation.</title>
        <authorList>
            <consortium name="DOE Joint Genome Institute"/>
            <person name="Vesth T.C."/>
            <person name="Nybo J."/>
            <person name="Theobald S."/>
            <person name="Brandl J."/>
            <person name="Frisvad J.C."/>
            <person name="Nielsen K.F."/>
            <person name="Lyhne E.K."/>
            <person name="Kogle M.E."/>
            <person name="Kuo A."/>
            <person name="Riley R."/>
            <person name="Clum A."/>
            <person name="Nolan M."/>
            <person name="Lipzen A."/>
            <person name="Salamov A."/>
            <person name="Henrissat B."/>
            <person name="Wiebenga A."/>
            <person name="De Vries R.P."/>
            <person name="Grigoriev I.V."/>
            <person name="Mortensen U.H."/>
            <person name="Andersen M.R."/>
            <person name="Baker S.E."/>
        </authorList>
    </citation>
    <scope>NUCLEOTIDE SEQUENCE [LARGE SCALE GENOMIC DNA]</scope>
    <source>
        <strain evidence="2 3">IBT 23096</strain>
    </source>
</reference>
<keyword evidence="1" id="KW-0175">Coiled coil</keyword>
<name>A0A2I2GCV4_9EURO</name>
<evidence type="ECO:0000313" key="2">
    <source>
        <dbReference type="EMBL" id="PLB50667.1"/>
    </source>
</evidence>
<organism evidence="2 3">
    <name type="scientific">Aspergillus steynii IBT 23096</name>
    <dbReference type="NCBI Taxonomy" id="1392250"/>
    <lineage>
        <taxon>Eukaryota</taxon>
        <taxon>Fungi</taxon>
        <taxon>Dikarya</taxon>
        <taxon>Ascomycota</taxon>
        <taxon>Pezizomycotina</taxon>
        <taxon>Eurotiomycetes</taxon>
        <taxon>Eurotiomycetidae</taxon>
        <taxon>Eurotiales</taxon>
        <taxon>Aspergillaceae</taxon>
        <taxon>Aspergillus</taxon>
        <taxon>Aspergillus subgen. Circumdati</taxon>
    </lineage>
</organism>
<keyword evidence="3" id="KW-1185">Reference proteome</keyword>
<gene>
    <name evidence="2" type="ORF">P170DRAFT_474227</name>
</gene>
<dbReference type="VEuPathDB" id="FungiDB:P170DRAFT_474227"/>
<evidence type="ECO:0000256" key="1">
    <source>
        <dbReference type="SAM" id="Coils"/>
    </source>
</evidence>
<feature type="coiled-coil region" evidence="1">
    <location>
        <begin position="23"/>
        <end position="79"/>
    </location>
</feature>
<dbReference type="EMBL" id="MSFO01000003">
    <property type="protein sequence ID" value="PLB50667.1"/>
    <property type="molecule type" value="Genomic_DNA"/>
</dbReference>
<comment type="caution">
    <text evidence="2">The sequence shown here is derived from an EMBL/GenBank/DDBJ whole genome shotgun (WGS) entry which is preliminary data.</text>
</comment>
<evidence type="ECO:0000313" key="3">
    <source>
        <dbReference type="Proteomes" id="UP000234275"/>
    </source>
</evidence>
<sequence length="222" mass="25240">MDRKVVRNEYPRPLRLQDVPPRLIELQQKLNELHEELNSVQEGHTPIQESLITEIKSASHNIDRELDELRKEVETRRRETKIRLFAFLSWADQNHNPSAADKNLSDLSVLGLGADVVADAQMLKVTGLKECELFNEIYSCSVSVAQRLQTDQMTDVLKVVDVAADCRLMQRFQAESVMLPGEQAAFARLKACLDEIDPEHSIPVAEVMKMKGICEEFRAVSK</sequence>
<dbReference type="GeneID" id="36560810"/>
<protein>
    <submittedName>
        <fullName evidence="2">Uncharacterized protein</fullName>
    </submittedName>
</protein>
<dbReference type="OrthoDB" id="10347188at2759"/>
<dbReference type="AlphaFoldDB" id="A0A2I2GCV4"/>
<accession>A0A2I2GCV4</accession>
<proteinExistence type="predicted"/>